<dbReference type="Proteomes" id="UP001164539">
    <property type="component" value="Chromosome 4"/>
</dbReference>
<keyword evidence="2" id="KW-1185">Reference proteome</keyword>
<sequence>MANSSNSKIWMMFGLLLVLQASVPQAEARAFFVFGDSLVDSGNNNYLATTARADAPPYGIDYPSGRPTGRFSNGLNIPDIISQKIGQPQSPLPYLSPELTGQRLLVGANFASAGIGILNDTGIQFKIQLPKMVLEEGASSKRKVIKIAEQKPSLKNLSLSALVVDDDPIIRKIHSVILKSQGFKVAVAENGKEAVDLFRVGGNFHIVFIDSDMSIMNGIKATKELRAMGVTCKIVGVTSRDFESDKQAFMEAGLDFHCAKPLTVAKILPLMENLKKN</sequence>
<proteinExistence type="predicted"/>
<reference evidence="1 2" key="1">
    <citation type="journal article" date="2023" name="Science">
        <title>Complex scaffold remodeling in plant triterpene biosynthesis.</title>
        <authorList>
            <person name="De La Pena R."/>
            <person name="Hodgson H."/>
            <person name="Liu J.C."/>
            <person name="Stephenson M.J."/>
            <person name="Martin A.C."/>
            <person name="Owen C."/>
            <person name="Harkess A."/>
            <person name="Leebens-Mack J."/>
            <person name="Jimenez L.E."/>
            <person name="Osbourn A."/>
            <person name="Sattely E.S."/>
        </authorList>
    </citation>
    <scope>NUCLEOTIDE SEQUENCE [LARGE SCALE GENOMIC DNA]</scope>
    <source>
        <strain evidence="2">cv. JPN11</strain>
        <tissue evidence="1">Leaf</tissue>
    </source>
</reference>
<name>A0ACC1YC28_MELAZ</name>
<evidence type="ECO:0000313" key="2">
    <source>
        <dbReference type="Proteomes" id="UP001164539"/>
    </source>
</evidence>
<protein>
    <submittedName>
        <fullName evidence="1">GDSL esterase/lipase</fullName>
    </submittedName>
</protein>
<gene>
    <name evidence="1" type="ORF">OWV82_008852</name>
</gene>
<comment type="caution">
    <text evidence="1">The sequence shown here is derived from an EMBL/GenBank/DDBJ whole genome shotgun (WGS) entry which is preliminary data.</text>
</comment>
<organism evidence="1 2">
    <name type="scientific">Melia azedarach</name>
    <name type="common">Chinaberry tree</name>
    <dbReference type="NCBI Taxonomy" id="155640"/>
    <lineage>
        <taxon>Eukaryota</taxon>
        <taxon>Viridiplantae</taxon>
        <taxon>Streptophyta</taxon>
        <taxon>Embryophyta</taxon>
        <taxon>Tracheophyta</taxon>
        <taxon>Spermatophyta</taxon>
        <taxon>Magnoliopsida</taxon>
        <taxon>eudicotyledons</taxon>
        <taxon>Gunneridae</taxon>
        <taxon>Pentapetalae</taxon>
        <taxon>rosids</taxon>
        <taxon>malvids</taxon>
        <taxon>Sapindales</taxon>
        <taxon>Meliaceae</taxon>
        <taxon>Melia</taxon>
    </lineage>
</organism>
<dbReference type="EMBL" id="CM051397">
    <property type="protein sequence ID" value="KAJ4721130.1"/>
    <property type="molecule type" value="Genomic_DNA"/>
</dbReference>
<accession>A0ACC1YC28</accession>
<evidence type="ECO:0000313" key="1">
    <source>
        <dbReference type="EMBL" id="KAJ4721130.1"/>
    </source>
</evidence>